<gene>
    <name evidence="3" type="ORF">B0A48_07917</name>
</gene>
<evidence type="ECO:0000259" key="2">
    <source>
        <dbReference type="Pfam" id="PF00248"/>
    </source>
</evidence>
<dbReference type="SUPFAM" id="SSF51430">
    <property type="entry name" value="NAD(P)-linked oxidoreductase"/>
    <property type="match status" value="1"/>
</dbReference>
<sequence>MSSVVDSAKSTLGLAQPKGTYTLPGSPIPTGTTGYGLMGLTWRPTPCSQEQAFSAMKAALAEGANLWNGGEFYGPPERNSLHLLNEYYTKYPEDAKKTVICIKGGGKPGNPIPDGSEKNTQRSIDECLKVLDGKHKLDFFECARVDPKTPIEITMGAIKKYIDDGKLGGVCLSECSADSIRRAAAVVKISGVEIEYSLFENEVERNGVLSTCAELDIPVVAYSPLGRGFLTGQVKSRADIPEDSYLNHVPRFNEENFPKNIKLVHQLEEFAERKKVTPGQVAVAWVKAQSKRNGNPVIIPIPGATTAERVMENCVDVELSDMDLKEIESIIASIDITGERYPPGISELCFGNSPPLKD</sequence>
<dbReference type="PANTHER" id="PTHR43625:SF78">
    <property type="entry name" value="PYRIDOXAL REDUCTASE-RELATED"/>
    <property type="match status" value="1"/>
</dbReference>
<accession>A0A1V8T0P4</accession>
<dbReference type="CDD" id="cd19077">
    <property type="entry name" value="AKR_AKR8A1-2"/>
    <property type="match status" value="1"/>
</dbReference>
<proteinExistence type="predicted"/>
<feature type="domain" description="NADP-dependent oxidoreductase" evidence="2">
    <location>
        <begin position="34"/>
        <end position="331"/>
    </location>
</feature>
<dbReference type="Gene3D" id="3.20.20.100">
    <property type="entry name" value="NADP-dependent oxidoreductase domain"/>
    <property type="match status" value="1"/>
</dbReference>
<dbReference type="Pfam" id="PF00248">
    <property type="entry name" value="Aldo_ket_red"/>
    <property type="match status" value="1"/>
</dbReference>
<comment type="caution">
    <text evidence="3">The sequence shown here is derived from an EMBL/GenBank/DDBJ whole genome shotgun (WGS) entry which is preliminary data.</text>
</comment>
<dbReference type="GO" id="GO:0016491">
    <property type="term" value="F:oxidoreductase activity"/>
    <property type="evidence" value="ECO:0007669"/>
    <property type="project" value="UniProtKB-KW"/>
</dbReference>
<dbReference type="STRING" id="1507870.A0A1V8T0P4"/>
<evidence type="ECO:0000256" key="1">
    <source>
        <dbReference type="ARBA" id="ARBA00023002"/>
    </source>
</evidence>
<dbReference type="Proteomes" id="UP000192596">
    <property type="component" value="Unassembled WGS sequence"/>
</dbReference>
<evidence type="ECO:0000313" key="4">
    <source>
        <dbReference type="Proteomes" id="UP000192596"/>
    </source>
</evidence>
<organism evidence="3 4">
    <name type="scientific">Cryoendolithus antarcticus</name>
    <dbReference type="NCBI Taxonomy" id="1507870"/>
    <lineage>
        <taxon>Eukaryota</taxon>
        <taxon>Fungi</taxon>
        <taxon>Dikarya</taxon>
        <taxon>Ascomycota</taxon>
        <taxon>Pezizomycotina</taxon>
        <taxon>Dothideomycetes</taxon>
        <taxon>Dothideomycetidae</taxon>
        <taxon>Cladosporiales</taxon>
        <taxon>Cladosporiaceae</taxon>
        <taxon>Cryoendolithus</taxon>
    </lineage>
</organism>
<evidence type="ECO:0000313" key="3">
    <source>
        <dbReference type="EMBL" id="OQO04900.1"/>
    </source>
</evidence>
<name>A0A1V8T0P4_9PEZI</name>
<keyword evidence="1" id="KW-0560">Oxidoreductase</keyword>
<dbReference type="InterPro" id="IPR036812">
    <property type="entry name" value="NAD(P)_OxRdtase_dom_sf"/>
</dbReference>
<dbReference type="InterPro" id="IPR023210">
    <property type="entry name" value="NADP_OxRdtase_dom"/>
</dbReference>
<protein>
    <recommendedName>
        <fullName evidence="2">NADP-dependent oxidoreductase domain-containing protein</fullName>
    </recommendedName>
</protein>
<dbReference type="GO" id="GO:0005737">
    <property type="term" value="C:cytoplasm"/>
    <property type="evidence" value="ECO:0007669"/>
    <property type="project" value="TreeGrafter"/>
</dbReference>
<dbReference type="FunCoup" id="A0A1V8T0P4">
    <property type="interactions" value="57"/>
</dbReference>
<dbReference type="InterPro" id="IPR050791">
    <property type="entry name" value="Aldo-Keto_reductase"/>
</dbReference>
<dbReference type="AlphaFoldDB" id="A0A1V8T0P4"/>
<dbReference type="InParanoid" id="A0A1V8T0P4"/>
<reference evidence="4" key="1">
    <citation type="submission" date="2017-03" db="EMBL/GenBank/DDBJ databases">
        <title>Genomes of endolithic fungi from Antarctica.</title>
        <authorList>
            <person name="Coleine C."/>
            <person name="Masonjones S."/>
            <person name="Stajich J.E."/>
        </authorList>
    </citation>
    <scope>NUCLEOTIDE SEQUENCE [LARGE SCALE GENOMIC DNA]</scope>
    <source>
        <strain evidence="4">CCFEE 5527</strain>
    </source>
</reference>
<keyword evidence="4" id="KW-1185">Reference proteome</keyword>
<dbReference type="OrthoDB" id="37537at2759"/>
<dbReference type="PANTHER" id="PTHR43625">
    <property type="entry name" value="AFLATOXIN B1 ALDEHYDE REDUCTASE"/>
    <property type="match status" value="1"/>
</dbReference>
<dbReference type="EMBL" id="NAJO01000020">
    <property type="protein sequence ID" value="OQO04900.1"/>
    <property type="molecule type" value="Genomic_DNA"/>
</dbReference>